<dbReference type="PROSITE" id="PS51352">
    <property type="entry name" value="THIOREDOXIN_2"/>
    <property type="match status" value="1"/>
</dbReference>
<evidence type="ECO:0000313" key="3">
    <source>
        <dbReference type="EMBL" id="TCO08351.1"/>
    </source>
</evidence>
<dbReference type="SUPFAM" id="SSF52833">
    <property type="entry name" value="Thioredoxin-like"/>
    <property type="match status" value="1"/>
</dbReference>
<evidence type="ECO:0000259" key="2">
    <source>
        <dbReference type="PROSITE" id="PS51352"/>
    </source>
</evidence>
<name>A0A4R2GLI2_9BACT</name>
<dbReference type="PANTHER" id="PTHR42852:SF17">
    <property type="entry name" value="THIOREDOXIN-LIKE PROTEIN HI_1115"/>
    <property type="match status" value="1"/>
</dbReference>
<dbReference type="InterPro" id="IPR050553">
    <property type="entry name" value="Thioredoxin_ResA/DsbE_sf"/>
</dbReference>
<dbReference type="GO" id="GO:0016491">
    <property type="term" value="F:oxidoreductase activity"/>
    <property type="evidence" value="ECO:0007669"/>
    <property type="project" value="InterPro"/>
</dbReference>
<keyword evidence="4" id="KW-1185">Reference proteome</keyword>
<evidence type="ECO:0000256" key="1">
    <source>
        <dbReference type="SAM" id="Phobius"/>
    </source>
</evidence>
<dbReference type="CDD" id="cd02966">
    <property type="entry name" value="TlpA_like_family"/>
    <property type="match status" value="1"/>
</dbReference>
<organism evidence="3 4">
    <name type="scientific">Natronoflexus pectinivorans</name>
    <dbReference type="NCBI Taxonomy" id="682526"/>
    <lineage>
        <taxon>Bacteria</taxon>
        <taxon>Pseudomonadati</taxon>
        <taxon>Bacteroidota</taxon>
        <taxon>Bacteroidia</taxon>
        <taxon>Marinilabiliales</taxon>
        <taxon>Marinilabiliaceae</taxon>
        <taxon>Natronoflexus</taxon>
    </lineage>
</organism>
<dbReference type="Gene3D" id="3.40.30.10">
    <property type="entry name" value="Glutaredoxin"/>
    <property type="match status" value="1"/>
</dbReference>
<comment type="caution">
    <text evidence="3">The sequence shown here is derived from an EMBL/GenBank/DDBJ whole genome shotgun (WGS) entry which is preliminary data.</text>
</comment>
<dbReference type="InterPro" id="IPR036249">
    <property type="entry name" value="Thioredoxin-like_sf"/>
</dbReference>
<reference evidence="3 4" key="1">
    <citation type="submission" date="2019-03" db="EMBL/GenBank/DDBJ databases">
        <title>Genomic Encyclopedia of Type Strains, Phase IV (KMG-IV): sequencing the most valuable type-strain genomes for metagenomic binning, comparative biology and taxonomic classification.</title>
        <authorList>
            <person name="Goeker M."/>
        </authorList>
    </citation>
    <scope>NUCLEOTIDE SEQUENCE [LARGE SCALE GENOMIC DNA]</scope>
    <source>
        <strain evidence="3 4">DSM 24179</strain>
    </source>
</reference>
<keyword evidence="1" id="KW-0472">Membrane</keyword>
<accession>A0A4R2GLI2</accession>
<dbReference type="GO" id="GO:0016209">
    <property type="term" value="F:antioxidant activity"/>
    <property type="evidence" value="ECO:0007669"/>
    <property type="project" value="InterPro"/>
</dbReference>
<dbReference type="GO" id="GO:0016853">
    <property type="term" value="F:isomerase activity"/>
    <property type="evidence" value="ECO:0007669"/>
    <property type="project" value="UniProtKB-KW"/>
</dbReference>
<dbReference type="AlphaFoldDB" id="A0A4R2GLI2"/>
<dbReference type="Pfam" id="PF00578">
    <property type="entry name" value="AhpC-TSA"/>
    <property type="match status" value="1"/>
</dbReference>
<gene>
    <name evidence="3" type="ORF">EV194_105155</name>
</gene>
<dbReference type="RefSeq" id="WP_132433639.1">
    <property type="nucleotide sequence ID" value="NZ_SLWK01000005.1"/>
</dbReference>
<protein>
    <submittedName>
        <fullName evidence="3">Thiol-disulfide isomerase/thioredoxin</fullName>
    </submittedName>
</protein>
<evidence type="ECO:0000313" key="4">
    <source>
        <dbReference type="Proteomes" id="UP000295221"/>
    </source>
</evidence>
<dbReference type="InterPro" id="IPR000866">
    <property type="entry name" value="AhpC/TSA"/>
</dbReference>
<dbReference type="InterPro" id="IPR013766">
    <property type="entry name" value="Thioredoxin_domain"/>
</dbReference>
<feature type="domain" description="Thioredoxin" evidence="2">
    <location>
        <begin position="61"/>
        <end position="198"/>
    </location>
</feature>
<dbReference type="EMBL" id="SLWK01000005">
    <property type="protein sequence ID" value="TCO08351.1"/>
    <property type="molecule type" value="Genomic_DNA"/>
</dbReference>
<keyword evidence="3" id="KW-0413">Isomerase</keyword>
<keyword evidence="1" id="KW-1133">Transmembrane helix</keyword>
<dbReference type="Proteomes" id="UP000295221">
    <property type="component" value="Unassembled WGS sequence"/>
</dbReference>
<sequence length="208" mass="24397">MGIIKQKWNNYRRRKRWWSITLDFLFLVLIVMMLIPTTRKTLSAFIVRQTLLSPRESSKTIFMSENDWAFRLVSYNGEITTLGEKRDKPVFLNYWATWCPPCIAEMPSIQNLYDAYKDQINFVFLSNEDPTVVNSFMERRGYNLPLYYPGSPAPETLESSVLPTTFIITPGGRIVLYKTGAAKWDSKRVFEMMDRLIDKEEIDGEFVF</sequence>
<dbReference type="PANTHER" id="PTHR42852">
    <property type="entry name" value="THIOL:DISULFIDE INTERCHANGE PROTEIN DSBE"/>
    <property type="match status" value="1"/>
</dbReference>
<feature type="transmembrane region" description="Helical" evidence="1">
    <location>
        <begin position="17"/>
        <end position="35"/>
    </location>
</feature>
<dbReference type="OrthoDB" id="9794348at2"/>
<proteinExistence type="predicted"/>
<keyword evidence="1" id="KW-0812">Transmembrane</keyword>